<gene>
    <name evidence="1" type="ordered locus">KNP414_00152</name>
</gene>
<protein>
    <recommendedName>
        <fullName evidence="3">SGNH hydrolase-type esterase domain-containing protein</fullName>
    </recommendedName>
</protein>
<evidence type="ECO:0008006" key="3">
    <source>
        <dbReference type="Google" id="ProtNLM"/>
    </source>
</evidence>
<evidence type="ECO:0000313" key="2">
    <source>
        <dbReference type="Proteomes" id="UP000006620"/>
    </source>
</evidence>
<name>F8FKU3_PAEMK</name>
<reference evidence="1 2" key="2">
    <citation type="journal article" date="2013" name="Genome Announc.">
        <title>Genome Sequence of Growth-Improving Paenibacillus mucilaginosus Strain KNP414.</title>
        <authorList>
            <person name="Lu J.J."/>
            <person name="Wang J.F."/>
            <person name="Hu X.F."/>
        </authorList>
    </citation>
    <scope>NUCLEOTIDE SEQUENCE [LARGE SCALE GENOMIC DNA]</scope>
    <source>
        <strain evidence="1 2">KNP414</strain>
    </source>
</reference>
<dbReference type="PATRIC" id="fig|1036673.3.peg.142"/>
<accession>F8FKU3</accession>
<evidence type="ECO:0000313" key="1">
    <source>
        <dbReference type="EMBL" id="AEI38803.1"/>
    </source>
</evidence>
<dbReference type="HOGENOM" id="CLU_939560_0_0_9"/>
<dbReference type="Proteomes" id="UP000006620">
    <property type="component" value="Chromosome"/>
</dbReference>
<dbReference type="KEGG" id="pms:KNP414_00152"/>
<dbReference type="EMBL" id="CP002869">
    <property type="protein sequence ID" value="AEI38803.1"/>
    <property type="molecule type" value="Genomic_DNA"/>
</dbReference>
<reference evidence="2" key="1">
    <citation type="submission" date="2011-06" db="EMBL/GenBank/DDBJ databases">
        <title>Complete genome sequence of Paenibacillus mucilaginosus KNP414.</title>
        <authorList>
            <person name="Wang J."/>
            <person name="Hu S."/>
            <person name="Hu X."/>
            <person name="Zhang B."/>
            <person name="Dong D."/>
            <person name="Zhang S."/>
            <person name="Zhao K."/>
            <person name="Wu D."/>
        </authorList>
    </citation>
    <scope>NUCLEOTIDE SEQUENCE [LARGE SCALE GENOMIC DNA]</scope>
    <source>
        <strain evidence="2">KNP414</strain>
    </source>
</reference>
<sequence>MMAILRKNSFVLLLLAAFVLTDVAVSLWDPMVTSRRFYKNDFTKTLYHHDWTAHGPVFYGNSAVTGAYIEPDAKKSPLIEMGLSYGKLTDLKAILEQERFRIEEQLVIGIDVHTMIDSLETDPTYQWFKKPYQPYLYAYRDYFRDSGTEFVRQLYTGAVELDPTKLLAYQPRWIDKELYFGHQTEEELRKKWADYDKRFGWMGEPDYRENLAALDWLLAYAKERSLPLRVVWMPWNRGYELPRYMPGLQQAVNARLQAAGVPVLDKLQGYDPRLFHDLVHLSRQEGAPVFTKEVDAWLASLAKSSK</sequence>
<organism evidence="1 2">
    <name type="scientific">Paenibacillus mucilaginosus (strain KNP414)</name>
    <dbReference type="NCBI Taxonomy" id="1036673"/>
    <lineage>
        <taxon>Bacteria</taxon>
        <taxon>Bacillati</taxon>
        <taxon>Bacillota</taxon>
        <taxon>Bacilli</taxon>
        <taxon>Bacillales</taxon>
        <taxon>Paenibacillaceae</taxon>
        <taxon>Paenibacillus</taxon>
    </lineage>
</organism>
<dbReference type="RefSeq" id="WP_013913969.1">
    <property type="nucleotide sequence ID" value="NC_015690.1"/>
</dbReference>
<proteinExistence type="predicted"/>
<dbReference type="AlphaFoldDB" id="F8FKU3"/>